<dbReference type="AlphaFoldDB" id="A0A839QLA6"/>
<organism evidence="1 2">
    <name type="scientific">Paeniglutamicibacter cryotolerans</name>
    <dbReference type="NCBI Taxonomy" id="670079"/>
    <lineage>
        <taxon>Bacteria</taxon>
        <taxon>Bacillati</taxon>
        <taxon>Actinomycetota</taxon>
        <taxon>Actinomycetes</taxon>
        <taxon>Micrococcales</taxon>
        <taxon>Micrococcaceae</taxon>
        <taxon>Paeniglutamicibacter</taxon>
    </lineage>
</organism>
<dbReference type="Proteomes" id="UP000523000">
    <property type="component" value="Unassembled WGS sequence"/>
</dbReference>
<comment type="caution">
    <text evidence="1">The sequence shown here is derived from an EMBL/GenBank/DDBJ whole genome shotgun (WGS) entry which is preliminary data.</text>
</comment>
<protein>
    <submittedName>
        <fullName evidence="1">Uncharacterized protein</fullName>
    </submittedName>
</protein>
<sequence length="635" mass="67375">MQRKKPSKKLIVISSIVLVVLAAAIAGFFIVQNILRGGAASPEEAAQKIASSINGKDLVSLYGMIAPRERDAVMRVTDQVQKTFKDQGIAEAIAKTTSEAPVDSELSLDGVDISVSGAPPVVTKISDDYALVRYGSGEITMTVRPQETKGVLRAGFESNGNMEVIQETQFIAELGPNKTGITLVASKSGGRWYVSPMLSALDAAGAWSQYADSNESGDFRGYLPDEFSPGGSNPETAAANGVSALVDAVTQGDPRLLAPALAKDEATALYLYGGLWNSSGASYGAPQLTLGDVNFTAGPVMGNRAHAIAKNVSLGSDGGRAVITEKCIEDSQNTQTCLNGSGFFDVDGSGMENAMSVASIDGKFGLTTVKEDGVWKVSLLDTTADMASSWLKSLTPEQTLVFLGMERTTASGGELQLGATSSVEFNSAGYAVRTMNLDERQKVVLRSDETLTVSVHAEGAGGKLTQDDFRCNLSRDYAGCELDPGRYVLVLDAKPSGSWANGFREGGNGFTMSADVAIERHVDPPLIDGSTEGRQVSFGYGLENVRVEIPEKTNKKLFLEFPDGVTVPGPVTFTVGDENWNTEGDREFTVDGRKASRPEIPLPMEAGGFTLTIAPAEGDMDAWWGVDPRLFFADE</sequence>
<keyword evidence="2" id="KW-1185">Reference proteome</keyword>
<gene>
    <name evidence="1" type="ORF">E9229_000997</name>
</gene>
<proteinExistence type="predicted"/>
<dbReference type="EMBL" id="JACHVS010000001">
    <property type="protein sequence ID" value="MBB2994806.1"/>
    <property type="molecule type" value="Genomic_DNA"/>
</dbReference>
<evidence type="ECO:0000313" key="2">
    <source>
        <dbReference type="Proteomes" id="UP000523000"/>
    </source>
</evidence>
<name>A0A839QLA6_9MICC</name>
<evidence type="ECO:0000313" key="1">
    <source>
        <dbReference type="EMBL" id="MBB2994806.1"/>
    </source>
</evidence>
<dbReference type="RefSeq" id="WP_183510141.1">
    <property type="nucleotide sequence ID" value="NZ_BAABGK010000036.1"/>
</dbReference>
<accession>A0A839QLA6</accession>
<reference evidence="1 2" key="1">
    <citation type="submission" date="2020-08" db="EMBL/GenBank/DDBJ databases">
        <title>Sequencing the genomes of 1000 actinobacteria strains.</title>
        <authorList>
            <person name="Klenk H.-P."/>
        </authorList>
    </citation>
    <scope>NUCLEOTIDE SEQUENCE [LARGE SCALE GENOMIC DNA]</scope>
    <source>
        <strain evidence="1 2">DSM 22826</strain>
    </source>
</reference>